<dbReference type="HAMAP" id="MF_04037">
    <property type="entry name" value="HSV_GN"/>
    <property type="match status" value="1"/>
</dbReference>
<evidence type="ECO:0000256" key="1">
    <source>
        <dbReference type="ARBA" id="ARBA00022692"/>
    </source>
</evidence>
<evidence type="ECO:0000256" key="10">
    <source>
        <dbReference type="ARBA" id="ARBA00034089"/>
    </source>
</evidence>
<comment type="function">
    <text evidence="10">Envelope glycoprotein necessary for proper maturation of gM and modulation of its membrane fusion activity. Also plays a critical role in virion morphogenesis.</text>
</comment>
<dbReference type="InterPro" id="IPR008647">
    <property type="entry name" value="GN_domain"/>
</dbReference>
<sequence length="120" mass="13189">MILGKDMRGGFIFILAVTLCLLIRGCSAQDSDGLTPEERAMVYGRAGYDTVIAPDSPINQENVNRFYSQRCSSRGVPLVNGSIASVIFLLSLAILSISIMAVLYNCCFNSFKRSVINSRW</sequence>
<keyword evidence="1 11" id="KW-0812">Transmembrane</keyword>
<reference evidence="13" key="1">
    <citation type="journal article" date="2019" name="Vet. Microbiol.">
        <title>Disease surveillance in wild Victorian cacatuids reveals co-infection with multiple agents and detection of novel avian viruses.</title>
        <authorList>
            <person name="Sutherland M."/>
            <person name="Sarker S."/>
            <person name="Vaz P.K."/>
            <person name="Legione A.R."/>
            <person name="Devlin J.M."/>
            <person name="Macwhirter P.L."/>
            <person name="Whiteley P.L."/>
            <person name="Raidal S.R."/>
        </authorList>
    </citation>
    <scope>NUCLEOTIDE SEQUENCE</scope>
    <source>
        <strain evidence="13">97-0001</strain>
    </source>
</reference>
<keyword evidence="5" id="KW-1043">Host membrane</keyword>
<dbReference type="GO" id="GO:0019031">
    <property type="term" value="C:viral envelope"/>
    <property type="evidence" value="ECO:0007669"/>
    <property type="project" value="UniProtKB-KW"/>
</dbReference>
<evidence type="ECO:0000256" key="5">
    <source>
        <dbReference type="ARBA" id="ARBA00022870"/>
    </source>
</evidence>
<dbReference type="EMBL" id="MK360902">
    <property type="protein sequence ID" value="QEG54111.1"/>
    <property type="molecule type" value="Genomic_DNA"/>
</dbReference>
<evidence type="ECO:0000256" key="7">
    <source>
        <dbReference type="ARBA" id="ARBA00022989"/>
    </source>
</evidence>
<evidence type="ECO:0000313" key="13">
    <source>
        <dbReference type="EMBL" id="QEG54111.1"/>
    </source>
</evidence>
<dbReference type="Pfam" id="PF05702">
    <property type="entry name" value="Herpes_UL49_5"/>
    <property type="match status" value="1"/>
</dbReference>
<protein>
    <submittedName>
        <fullName evidence="13">Envelope glycoprotein N</fullName>
    </submittedName>
</protein>
<organism evidence="13 14">
    <name type="scientific">Cacatuid alphaherpesvirus 2</name>
    <dbReference type="NCBI Taxonomy" id="2604840"/>
    <lineage>
        <taxon>Viruses</taxon>
        <taxon>Duplodnaviria</taxon>
        <taxon>Heunggongvirae</taxon>
        <taxon>Peploviricota</taxon>
        <taxon>Herviviricetes</taxon>
        <taxon>Herpesvirales</taxon>
        <taxon>Orthoherpesviridae</taxon>
        <taxon>Alphaherpesvirinae</taxon>
        <taxon>Iltovirus</taxon>
        <taxon>Iltovirus cacatuidalpha2</taxon>
    </lineage>
</organism>
<accession>A0A5B9R040</accession>
<keyword evidence="3" id="KW-1040">Host Golgi apparatus</keyword>
<evidence type="ECO:0000256" key="2">
    <source>
        <dbReference type="ARBA" id="ARBA00022729"/>
    </source>
</evidence>
<evidence type="ECO:0000256" key="4">
    <source>
        <dbReference type="ARBA" id="ARBA00022844"/>
    </source>
</evidence>
<evidence type="ECO:0000313" key="14">
    <source>
        <dbReference type="Proteomes" id="UP001144437"/>
    </source>
</evidence>
<feature type="transmembrane region" description="Helical" evidence="11">
    <location>
        <begin position="83"/>
        <end position="104"/>
    </location>
</feature>
<dbReference type="InterPro" id="IPR034707">
    <property type="entry name" value="HSV_GN"/>
</dbReference>
<evidence type="ECO:0000256" key="3">
    <source>
        <dbReference type="ARBA" id="ARBA00022812"/>
    </source>
</evidence>
<evidence type="ECO:0000256" key="11">
    <source>
        <dbReference type="SAM" id="Phobius"/>
    </source>
</evidence>
<keyword evidence="8 11" id="KW-0472">Membrane</keyword>
<dbReference type="GeneID" id="80540276"/>
<keyword evidence="9" id="KW-1015">Disulfide bond</keyword>
<dbReference type="KEGG" id="vg:80540276"/>
<dbReference type="Proteomes" id="UP001144437">
    <property type="component" value="Segment"/>
</dbReference>
<proteinExistence type="inferred from homology"/>
<keyword evidence="14" id="KW-1185">Reference proteome</keyword>
<feature type="domain" description="Envelope glycoprotein N" evidence="12">
    <location>
        <begin position="56"/>
        <end position="120"/>
    </location>
</feature>
<evidence type="ECO:0000256" key="6">
    <source>
        <dbReference type="ARBA" id="ARBA00022879"/>
    </source>
</evidence>
<evidence type="ECO:0000259" key="12">
    <source>
        <dbReference type="Pfam" id="PF05702"/>
    </source>
</evidence>
<evidence type="ECO:0000256" key="9">
    <source>
        <dbReference type="ARBA" id="ARBA00023157"/>
    </source>
</evidence>
<keyword evidence="6 13" id="KW-0261">Viral envelope protein</keyword>
<keyword evidence="2" id="KW-0732">Signal</keyword>
<name>A0A5B9R040_9ALPH</name>
<dbReference type="RefSeq" id="YP_010801562.1">
    <property type="nucleotide sequence ID" value="NC_076966.1"/>
</dbReference>
<evidence type="ECO:0000256" key="8">
    <source>
        <dbReference type="ARBA" id="ARBA00023136"/>
    </source>
</evidence>
<keyword evidence="7 11" id="KW-1133">Transmembrane helix</keyword>
<keyword evidence="4" id="KW-0946">Virion</keyword>